<name>I3YZI5_AEQSU</name>
<sequence>MQNTSPVYLLISNYFMQMKKLLFFLLVTITCTVYAQNDLDYVNIIVNQKMAELEMQDTPEYFFRNDYCDGNIEIFKLRDGKICSSNSTYYAVYVFWKEDENTLNIQKFDNCGSFKPFTIVVTKAMARALKDKEKLMYEDVLPYKAEKVDDNAFGNMSVQSCHKNYKFVFDNKVFEKSFNQFDLTNESKYKNLNAAHNNSLALIKLDNEISEIVKNLEINGKFFREN</sequence>
<accession>I3YZI5</accession>
<keyword evidence="2" id="KW-1185">Reference proteome</keyword>
<proteinExistence type="predicted"/>
<protein>
    <submittedName>
        <fullName evidence="1">Uncharacterized protein</fullName>
    </submittedName>
</protein>
<dbReference type="eggNOG" id="ENOG5032ZBM">
    <property type="taxonomic scope" value="Bacteria"/>
</dbReference>
<dbReference type="KEGG" id="asl:Aeqsu_2962"/>
<evidence type="ECO:0000313" key="1">
    <source>
        <dbReference type="EMBL" id="AFL82403.1"/>
    </source>
</evidence>
<organism evidence="1 2">
    <name type="scientific">Aequorivita sublithincola (strain DSM 14238 / LMG 21431 / ACAM 643 / 9-3)</name>
    <dbReference type="NCBI Taxonomy" id="746697"/>
    <lineage>
        <taxon>Bacteria</taxon>
        <taxon>Pseudomonadati</taxon>
        <taxon>Bacteroidota</taxon>
        <taxon>Flavobacteriia</taxon>
        <taxon>Flavobacteriales</taxon>
        <taxon>Flavobacteriaceae</taxon>
        <taxon>Aequorivita</taxon>
    </lineage>
</organism>
<dbReference type="STRING" id="746697.Aeqsu_2962"/>
<reference evidence="1 2" key="1">
    <citation type="submission" date="2012-06" db="EMBL/GenBank/DDBJ databases">
        <title>The complete genome of Aequorivita sublithincola DSM 14238.</title>
        <authorList>
            <consortium name="US DOE Joint Genome Institute (JGI-PGF)"/>
            <person name="Lucas S."/>
            <person name="Copeland A."/>
            <person name="Lapidus A."/>
            <person name="Goodwin L."/>
            <person name="Pitluck S."/>
            <person name="Peters L."/>
            <person name="Munk A.C.C."/>
            <person name="Kyrpides N."/>
            <person name="Mavromatis K."/>
            <person name="Pagani I."/>
            <person name="Ivanova N."/>
            <person name="Ovchinnikova G."/>
            <person name="Zeytun A."/>
            <person name="Detter J.C."/>
            <person name="Han C."/>
            <person name="Land M."/>
            <person name="Hauser L."/>
            <person name="Markowitz V."/>
            <person name="Cheng J.-F."/>
            <person name="Hugenholtz P."/>
            <person name="Woyke T."/>
            <person name="Wu D."/>
            <person name="Tindall B."/>
            <person name="Faehnrich R."/>
            <person name="Brambilla E."/>
            <person name="Klenk H.-P."/>
            <person name="Eisen J.A."/>
        </authorList>
    </citation>
    <scope>NUCLEOTIDE SEQUENCE [LARGE SCALE GENOMIC DNA]</scope>
    <source>
        <strain evidence="2">DSM 14238 / LMG 21431 / ACAM 643 / 9-3</strain>
    </source>
</reference>
<dbReference type="AlphaFoldDB" id="I3YZI5"/>
<dbReference type="Proteomes" id="UP000006049">
    <property type="component" value="Chromosome"/>
</dbReference>
<dbReference type="HOGENOM" id="CLU_1222648_0_0_10"/>
<dbReference type="EMBL" id="CP003280">
    <property type="protein sequence ID" value="AFL82403.1"/>
    <property type="molecule type" value="Genomic_DNA"/>
</dbReference>
<evidence type="ECO:0000313" key="2">
    <source>
        <dbReference type="Proteomes" id="UP000006049"/>
    </source>
</evidence>
<gene>
    <name evidence="1" type="ordered locus">Aeqsu_2962</name>
</gene>